<feature type="compositionally biased region" description="Polar residues" evidence="1">
    <location>
        <begin position="1"/>
        <end position="25"/>
    </location>
</feature>
<feature type="compositionally biased region" description="Low complexity" evidence="1">
    <location>
        <begin position="36"/>
        <end position="46"/>
    </location>
</feature>
<sequence length="168" mass="18998">MHAFTKATQTASNMVKNDMVSSGVSNAPMVNEENSLKTSSNSLAESSESRDSSKASCENEEKSLEIDVSAEMEPTSDEKQEQDTENETPNRKRPASEGEIIPIKKSRNKPKPQIIEDMKEYYQKDSLSKLSTATLRHWLKDHLIHCTTRDKKDVLVEKVKGYFLDNNM</sequence>
<dbReference type="OrthoDB" id="6770862at2759"/>
<evidence type="ECO:0000313" key="2">
    <source>
        <dbReference type="Proteomes" id="UP000192223"/>
    </source>
</evidence>
<keyword evidence="2" id="KW-1185">Reference proteome</keyword>
<dbReference type="GeneID" id="112904197"/>
<reference evidence="3" key="1">
    <citation type="submission" date="2025-08" db="UniProtKB">
        <authorList>
            <consortium name="RefSeq"/>
        </authorList>
    </citation>
    <scope>IDENTIFICATION</scope>
    <source>
        <tissue evidence="3">Entire body</tissue>
    </source>
</reference>
<proteinExistence type="predicted"/>
<protein>
    <submittedName>
        <fullName evidence="3">Uncharacterized protein LOC112904197</fullName>
    </submittedName>
</protein>
<dbReference type="KEGG" id="apln:112904197"/>
<feature type="compositionally biased region" description="Basic and acidic residues" evidence="1">
    <location>
        <begin position="76"/>
        <end position="96"/>
    </location>
</feature>
<name>A0A7F5R2T7_AGRPL</name>
<feature type="region of interest" description="Disordered" evidence="1">
    <location>
        <begin position="1"/>
        <end position="112"/>
    </location>
</feature>
<dbReference type="RefSeq" id="XP_025829423.1">
    <property type="nucleotide sequence ID" value="XM_025973638.1"/>
</dbReference>
<evidence type="ECO:0000256" key="1">
    <source>
        <dbReference type="SAM" id="MobiDB-lite"/>
    </source>
</evidence>
<feature type="compositionally biased region" description="Basic and acidic residues" evidence="1">
    <location>
        <begin position="47"/>
        <end position="65"/>
    </location>
</feature>
<dbReference type="Proteomes" id="UP000192223">
    <property type="component" value="Unplaced"/>
</dbReference>
<organism evidence="2 3">
    <name type="scientific">Agrilus planipennis</name>
    <name type="common">Emerald ash borer</name>
    <name type="synonym">Agrilus marcopoli</name>
    <dbReference type="NCBI Taxonomy" id="224129"/>
    <lineage>
        <taxon>Eukaryota</taxon>
        <taxon>Metazoa</taxon>
        <taxon>Ecdysozoa</taxon>
        <taxon>Arthropoda</taxon>
        <taxon>Hexapoda</taxon>
        <taxon>Insecta</taxon>
        <taxon>Pterygota</taxon>
        <taxon>Neoptera</taxon>
        <taxon>Endopterygota</taxon>
        <taxon>Coleoptera</taxon>
        <taxon>Polyphaga</taxon>
        <taxon>Elateriformia</taxon>
        <taxon>Buprestoidea</taxon>
        <taxon>Buprestidae</taxon>
        <taxon>Agrilinae</taxon>
        <taxon>Agrilus</taxon>
    </lineage>
</organism>
<dbReference type="InParanoid" id="A0A7F5R2T7"/>
<accession>A0A7F5R2T7</accession>
<evidence type="ECO:0000313" key="3">
    <source>
        <dbReference type="RefSeq" id="XP_025829423.1"/>
    </source>
</evidence>
<gene>
    <name evidence="3" type="primary">LOC112904197</name>
</gene>
<dbReference type="AlphaFoldDB" id="A0A7F5R2T7"/>